<proteinExistence type="evidence at transcript level"/>
<organism evidence="2">
    <name type="scientific">Karlodinium veneficum</name>
    <name type="common">Dinoflagellate</name>
    <name type="synonym">Karlodinium micrum</name>
    <dbReference type="NCBI Taxonomy" id="407301"/>
    <lineage>
        <taxon>Eukaryota</taxon>
        <taxon>Sar</taxon>
        <taxon>Alveolata</taxon>
        <taxon>Dinophyceae</taxon>
        <taxon>Gymnodiniales</taxon>
        <taxon>Kareniaceae</taxon>
        <taxon>Karlodinium</taxon>
    </lineage>
</organism>
<feature type="coiled-coil region" evidence="1">
    <location>
        <begin position="80"/>
        <end position="114"/>
    </location>
</feature>
<sequence>MLRCSRVQLRHTVSPSWLRRNRSFQFSPYRSVFPRNRDYSEQSDATQSDPSTVHGLSFPAKLTISLVAGSILLTFHYVILTERERQERCLRGRIDELQNENVELKKQLRDAERALFLGKK</sequence>
<name>A7WQ24_KARVE</name>
<keyword evidence="1" id="KW-0175">Coiled coil</keyword>
<evidence type="ECO:0000313" key="2">
    <source>
        <dbReference type="EMBL" id="ABV22323.1"/>
    </source>
</evidence>
<accession>A7WQ24</accession>
<dbReference type="AlphaFoldDB" id="A7WQ24"/>
<reference evidence="2" key="1">
    <citation type="journal article" date="2007" name="Proc. Natl. Acad. Sci. U.S.A.">
        <title>Spliced leader RNA trans-splicing in dinoflagellates.</title>
        <authorList>
            <person name="Zhang H."/>
            <person name="Hou Y."/>
            <person name="Miranda L."/>
            <person name="Campbell D.A."/>
            <person name="Sturm N.R."/>
            <person name="Gaasterland T."/>
            <person name="Lin S."/>
        </authorList>
    </citation>
    <scope>NUCLEOTIDE SEQUENCE</scope>
    <source>
        <strain evidence="2">CCMP1975</strain>
    </source>
</reference>
<evidence type="ECO:0000256" key="1">
    <source>
        <dbReference type="SAM" id="Coils"/>
    </source>
</evidence>
<protein>
    <submittedName>
        <fullName evidence="2">Uncharacterized protein</fullName>
    </submittedName>
</protein>
<dbReference type="EMBL" id="EF134209">
    <property type="protein sequence ID" value="ABV22323.1"/>
    <property type="molecule type" value="mRNA"/>
</dbReference>